<evidence type="ECO:0000259" key="7">
    <source>
        <dbReference type="Pfam" id="PF00441"/>
    </source>
</evidence>
<evidence type="ECO:0000256" key="5">
    <source>
        <dbReference type="ARBA" id="ARBA00023002"/>
    </source>
</evidence>
<evidence type="ECO:0000256" key="6">
    <source>
        <dbReference type="RuleBase" id="RU362125"/>
    </source>
</evidence>
<comment type="caution">
    <text evidence="10">The sequence shown here is derived from an EMBL/GenBank/DDBJ whole genome shotgun (WGS) entry which is preliminary data.</text>
</comment>
<gene>
    <name evidence="10" type="ORF">Aple_044490</name>
</gene>
<comment type="similarity">
    <text evidence="2 6">Belongs to the acyl-CoA dehydrogenase family.</text>
</comment>
<evidence type="ECO:0000256" key="3">
    <source>
        <dbReference type="ARBA" id="ARBA00022630"/>
    </source>
</evidence>
<dbReference type="InterPro" id="IPR006091">
    <property type="entry name" value="Acyl-CoA_Oxase/DH_mid-dom"/>
</dbReference>
<dbReference type="Gene3D" id="1.10.540.10">
    <property type="entry name" value="Acyl-CoA dehydrogenase/oxidase, N-terminal domain"/>
    <property type="match status" value="1"/>
</dbReference>
<evidence type="ECO:0000256" key="4">
    <source>
        <dbReference type="ARBA" id="ARBA00022827"/>
    </source>
</evidence>
<keyword evidence="3 6" id="KW-0285">Flavoprotein</keyword>
<feature type="domain" description="Acyl-CoA dehydrogenase/oxidase N-terminal" evidence="9">
    <location>
        <begin position="9"/>
        <end position="119"/>
    </location>
</feature>
<feature type="domain" description="Acyl-CoA oxidase/dehydrogenase middle" evidence="8">
    <location>
        <begin position="123"/>
        <end position="218"/>
    </location>
</feature>
<protein>
    <submittedName>
        <fullName evidence="10">Acyl-CoA dehydrogenase</fullName>
    </submittedName>
</protein>
<dbReference type="InterPro" id="IPR009075">
    <property type="entry name" value="AcylCo_DH/oxidase_C"/>
</dbReference>
<dbReference type="Pfam" id="PF02771">
    <property type="entry name" value="Acyl-CoA_dh_N"/>
    <property type="match status" value="1"/>
</dbReference>
<feature type="domain" description="Acyl-CoA dehydrogenase/oxidase C-terminal" evidence="7">
    <location>
        <begin position="230"/>
        <end position="374"/>
    </location>
</feature>
<dbReference type="FunFam" id="2.40.110.10:FF:000002">
    <property type="entry name" value="Acyl-CoA dehydrogenase fadE12"/>
    <property type="match status" value="1"/>
</dbReference>
<evidence type="ECO:0000259" key="9">
    <source>
        <dbReference type="Pfam" id="PF02771"/>
    </source>
</evidence>
<evidence type="ECO:0000259" key="8">
    <source>
        <dbReference type="Pfam" id="PF02770"/>
    </source>
</evidence>
<dbReference type="OrthoDB" id="8876745at2"/>
<dbReference type="GO" id="GO:0003995">
    <property type="term" value="F:acyl-CoA dehydrogenase activity"/>
    <property type="evidence" value="ECO:0007669"/>
    <property type="project" value="TreeGrafter"/>
</dbReference>
<dbReference type="InterPro" id="IPR013786">
    <property type="entry name" value="AcylCoA_DH/ox_N"/>
</dbReference>
<name>A0A5M3XQW1_9ACTN</name>
<dbReference type="GO" id="GO:0005737">
    <property type="term" value="C:cytoplasm"/>
    <property type="evidence" value="ECO:0007669"/>
    <property type="project" value="TreeGrafter"/>
</dbReference>
<dbReference type="Pfam" id="PF00441">
    <property type="entry name" value="Acyl-CoA_dh_1"/>
    <property type="match status" value="1"/>
</dbReference>
<dbReference type="InterPro" id="IPR036250">
    <property type="entry name" value="AcylCo_DH-like_C"/>
</dbReference>
<dbReference type="Pfam" id="PF02770">
    <property type="entry name" value="Acyl-CoA_dh_M"/>
    <property type="match status" value="1"/>
</dbReference>
<dbReference type="PANTHER" id="PTHR48083:SF2">
    <property type="entry name" value="MEDIUM-CHAIN SPECIFIC ACYL-COA DEHYDROGENASE, MITOCHONDRIAL"/>
    <property type="match status" value="1"/>
</dbReference>
<evidence type="ECO:0000313" key="11">
    <source>
        <dbReference type="Proteomes" id="UP000377595"/>
    </source>
</evidence>
<dbReference type="InterPro" id="IPR009100">
    <property type="entry name" value="AcylCoA_DH/oxidase_NM_dom_sf"/>
</dbReference>
<dbReference type="InterPro" id="IPR046373">
    <property type="entry name" value="Acyl-CoA_Oxase/DH_mid-dom_sf"/>
</dbReference>
<sequence>MFDPIDLAPEHQALRELVRRIADVHHRPLEEKVLRGERVQAGDLVPGQDAARAAGLAGIAVPAALGGAGMTALERAVATEEAARPLVPLRFPGSPFDQVFVTAPPEQRERFLFPLMRGEIEFCFAQTEPGGGSDPGRSIRTTAVRVDDTWVLNGNKVFISEVANADHVLVVAVTDRDLRQRGGFSLFIVDRDTPGLTIGRRIEMLGGFVTHEIFLDDCPVPRENVVGAEGSGFAGAQALLTSARLGVGASSLGIASRACEMMIEHARTREAFGSRLSDKQAVQTAIADSWIEIHQARLVLYNAASRADLGNDVRVESGVVKMLGTEVAGRVIDRAIQVLGAAGASLDHPLAHWNGLQRLARIYEGPTEVQRHQVLVPRLLR</sequence>
<dbReference type="Proteomes" id="UP000377595">
    <property type="component" value="Unassembled WGS sequence"/>
</dbReference>
<evidence type="ECO:0000313" key="10">
    <source>
        <dbReference type="EMBL" id="GES21553.1"/>
    </source>
</evidence>
<reference evidence="10 11" key="1">
    <citation type="submission" date="2019-10" db="EMBL/GenBank/DDBJ databases">
        <title>Whole genome shotgun sequence of Acrocarpospora pleiomorpha NBRC 16267.</title>
        <authorList>
            <person name="Ichikawa N."/>
            <person name="Kimura A."/>
            <person name="Kitahashi Y."/>
            <person name="Komaki H."/>
            <person name="Oguchi A."/>
        </authorList>
    </citation>
    <scope>NUCLEOTIDE SEQUENCE [LARGE SCALE GENOMIC DNA]</scope>
    <source>
        <strain evidence="10 11">NBRC 16267</strain>
    </source>
</reference>
<dbReference type="SUPFAM" id="SSF56645">
    <property type="entry name" value="Acyl-CoA dehydrogenase NM domain-like"/>
    <property type="match status" value="1"/>
</dbReference>
<keyword evidence="11" id="KW-1185">Reference proteome</keyword>
<evidence type="ECO:0000256" key="1">
    <source>
        <dbReference type="ARBA" id="ARBA00001974"/>
    </source>
</evidence>
<accession>A0A5M3XQW1</accession>
<dbReference type="GO" id="GO:0050660">
    <property type="term" value="F:flavin adenine dinucleotide binding"/>
    <property type="evidence" value="ECO:0007669"/>
    <property type="project" value="InterPro"/>
</dbReference>
<dbReference type="SUPFAM" id="SSF47203">
    <property type="entry name" value="Acyl-CoA dehydrogenase C-terminal domain-like"/>
    <property type="match status" value="1"/>
</dbReference>
<dbReference type="InterPro" id="IPR050741">
    <property type="entry name" value="Acyl-CoA_dehydrogenase"/>
</dbReference>
<dbReference type="AlphaFoldDB" id="A0A5M3XQW1"/>
<dbReference type="EMBL" id="BLAF01000024">
    <property type="protein sequence ID" value="GES21553.1"/>
    <property type="molecule type" value="Genomic_DNA"/>
</dbReference>
<dbReference type="RefSeq" id="WP_155346543.1">
    <property type="nucleotide sequence ID" value="NZ_BAAAHM010000005.1"/>
</dbReference>
<proteinExistence type="inferred from homology"/>
<keyword evidence="5 6" id="KW-0560">Oxidoreductase</keyword>
<organism evidence="10 11">
    <name type="scientific">Acrocarpospora pleiomorpha</name>
    <dbReference type="NCBI Taxonomy" id="90975"/>
    <lineage>
        <taxon>Bacteria</taxon>
        <taxon>Bacillati</taxon>
        <taxon>Actinomycetota</taxon>
        <taxon>Actinomycetes</taxon>
        <taxon>Streptosporangiales</taxon>
        <taxon>Streptosporangiaceae</taxon>
        <taxon>Acrocarpospora</taxon>
    </lineage>
</organism>
<dbReference type="Gene3D" id="1.20.140.10">
    <property type="entry name" value="Butyryl-CoA Dehydrogenase, subunit A, domain 3"/>
    <property type="match status" value="1"/>
</dbReference>
<dbReference type="PANTHER" id="PTHR48083">
    <property type="entry name" value="MEDIUM-CHAIN SPECIFIC ACYL-COA DEHYDROGENASE, MITOCHONDRIAL-RELATED"/>
    <property type="match status" value="1"/>
</dbReference>
<dbReference type="GO" id="GO:0033539">
    <property type="term" value="P:fatty acid beta-oxidation using acyl-CoA dehydrogenase"/>
    <property type="evidence" value="ECO:0007669"/>
    <property type="project" value="TreeGrafter"/>
</dbReference>
<dbReference type="Gene3D" id="2.40.110.10">
    <property type="entry name" value="Butyryl-CoA Dehydrogenase, subunit A, domain 2"/>
    <property type="match status" value="1"/>
</dbReference>
<dbReference type="CDD" id="cd00567">
    <property type="entry name" value="ACAD"/>
    <property type="match status" value="1"/>
</dbReference>
<keyword evidence="4 6" id="KW-0274">FAD</keyword>
<comment type="cofactor">
    <cofactor evidence="1 6">
        <name>FAD</name>
        <dbReference type="ChEBI" id="CHEBI:57692"/>
    </cofactor>
</comment>
<evidence type="ECO:0000256" key="2">
    <source>
        <dbReference type="ARBA" id="ARBA00009347"/>
    </source>
</evidence>
<dbReference type="InterPro" id="IPR037069">
    <property type="entry name" value="AcylCoA_DH/ox_N_sf"/>
</dbReference>